<dbReference type="GeneID" id="8239724"/>
<dbReference type="Pfam" id="PF00614">
    <property type="entry name" value="PLDc"/>
    <property type="match status" value="1"/>
</dbReference>
<dbReference type="RefSeq" id="XP_002433067.1">
    <property type="nucleotide sequence ID" value="XM_002433022.1"/>
</dbReference>
<comment type="similarity">
    <text evidence="2 7">Belongs to the phospholipase D family.</text>
</comment>
<dbReference type="GO" id="GO:0035091">
    <property type="term" value="F:phosphatidylinositol binding"/>
    <property type="evidence" value="ECO:0007669"/>
    <property type="project" value="InterPro"/>
</dbReference>
<evidence type="ECO:0000313" key="13">
    <source>
        <dbReference type="Proteomes" id="UP000009046"/>
    </source>
</evidence>
<dbReference type="PIRSF" id="PIRSF009376">
    <property type="entry name" value="Phospholipase_D_euk"/>
    <property type="match status" value="1"/>
</dbReference>
<evidence type="ECO:0000256" key="3">
    <source>
        <dbReference type="ARBA" id="ARBA00022737"/>
    </source>
</evidence>
<keyword evidence="3" id="KW-0677">Repeat</keyword>
<feature type="domain" description="PLD phosphodiesterase" evidence="9">
    <location>
        <begin position="464"/>
        <end position="491"/>
    </location>
</feature>
<keyword evidence="4 7" id="KW-0378">Hydrolase</keyword>
<comment type="catalytic activity">
    <reaction evidence="1 7">
        <text>a 1,2-diacyl-sn-glycero-3-phosphocholine + H2O = a 1,2-diacyl-sn-glycero-3-phosphate + choline + H(+)</text>
        <dbReference type="Rhea" id="RHEA:14445"/>
        <dbReference type="ChEBI" id="CHEBI:15354"/>
        <dbReference type="ChEBI" id="CHEBI:15377"/>
        <dbReference type="ChEBI" id="CHEBI:15378"/>
        <dbReference type="ChEBI" id="CHEBI:57643"/>
        <dbReference type="ChEBI" id="CHEBI:58608"/>
        <dbReference type="EC" id="3.1.4.4"/>
    </reaction>
</comment>
<dbReference type="STRING" id="121224.E0W3X3"/>
<dbReference type="EMBL" id="DS235883">
    <property type="protein sequence ID" value="EEB20329.1"/>
    <property type="molecule type" value="Genomic_DNA"/>
</dbReference>
<accession>E0W3X3</accession>
<dbReference type="GO" id="GO:0009395">
    <property type="term" value="P:phospholipid catabolic process"/>
    <property type="evidence" value="ECO:0007669"/>
    <property type="project" value="TreeGrafter"/>
</dbReference>
<dbReference type="EMBL" id="AAZO01007482">
    <property type="status" value="NOT_ANNOTATED_CDS"/>
    <property type="molecule type" value="Genomic_DNA"/>
</dbReference>
<dbReference type="SMART" id="SM00155">
    <property type="entry name" value="PLDc"/>
    <property type="match status" value="2"/>
</dbReference>
<organism>
    <name type="scientific">Pediculus humanus subsp. corporis</name>
    <name type="common">Body louse</name>
    <dbReference type="NCBI Taxonomy" id="121224"/>
    <lineage>
        <taxon>Eukaryota</taxon>
        <taxon>Metazoa</taxon>
        <taxon>Ecdysozoa</taxon>
        <taxon>Arthropoda</taxon>
        <taxon>Hexapoda</taxon>
        <taxon>Insecta</taxon>
        <taxon>Pterygota</taxon>
        <taxon>Neoptera</taxon>
        <taxon>Paraneoptera</taxon>
        <taxon>Psocodea</taxon>
        <taxon>Troctomorpha</taxon>
        <taxon>Phthiraptera</taxon>
        <taxon>Anoplura</taxon>
        <taxon>Pediculidae</taxon>
        <taxon>Pediculus</taxon>
    </lineage>
</organism>
<keyword evidence="5 7" id="KW-0442">Lipid degradation</keyword>
<dbReference type="InterPro" id="IPR036871">
    <property type="entry name" value="PX_dom_sf"/>
</dbReference>
<dbReference type="GO" id="GO:0035556">
    <property type="term" value="P:intracellular signal transduction"/>
    <property type="evidence" value="ECO:0007669"/>
    <property type="project" value="InterPro"/>
</dbReference>
<dbReference type="SUPFAM" id="SSF64268">
    <property type="entry name" value="PX domain"/>
    <property type="match status" value="1"/>
</dbReference>
<sequence>MQDVDEYDELPDDVERGTIGSILFDEKEDGEGKEVPFLSVHNEPVGFKSRKRSIFIPNTPITAKIIKYERSVTTHLLHPYLYTIELQHGNFTWVIQKRYKSIQFLHQQLKLFRATLMIPFPTEKHRNDRENFKELKKSGENEEGKSKTALPRFPNKPEVLIGYDQIDKRVEQLEDYLNKLLNIKLYRDHPETIEFLLVSHYSFIKDLGDKGREEFIEKQTGSMQRSCDCFGLLEALNCCGPCSDFCTYNCNRWKKRWLFVKDTFLGYVRARDGLLRGIVLFDQEFEVASAFSNVRRRDKLQILNLQRRLLVKCDGSKKRQDLSNYIKETAKKQGYGFTHDNKYSSFAPKRSDCTASWYVDGSSYMSAVADAINSAKEEIFITDWWLSPEIYLKRPVLRGNHEWRLDCLLQKKANEGIKIFVLLYKEVKQALGLDSNYSRNTLRKLHSENIKVLRHPDHAKSGVFLWAHHEKIVCIDQTIAFLGGMDLCYGRWDTFEHRLSDFGGIHCSTCSFPGCYFPPEQPKWTEEIDVFENLMSKETTVESFDVNPANLSKEFIDRETSHTQIQTRETESKQKKESLINGNINFINNEMETPREPEEVKCDTPELERKTFMQRMSECVSGNCFSAFSNEVPAEETAEMIMDEVDSKEVNHKEFERNDSRDELNAPPVVYWIGKDYTNFLLKDFCDLDSPFQDLFDRTKTPRMPWHDIGVMVHGHAARDVARHFIQRWNAVKIEKVKKLHFYPYLMPKSYDHFDPPPKELTDPQYKVKCQVLRSVSAWSAGFLNPEAYEESIHRAYLECIIKSQYYIYIENQFFISLARQNDLLKNRICEELCTRIVKAHAEKKKFRVYVIIPLLPGFEGEIGRRSGTSLHAITHWNYSSICRGSYSLLEKLKEMGVENPSDYITFHGLRKYSEFHETYVTELIYVHSKLMIVDDKIVICGSANINDRSLLGSRDSEIAVILKDEEFVEGYMNDEKVPVGRYASSLRKYLFAEHLGLLSQCHRHDSGDRIGYRDLVDPISDDFYTKWVSQSNNNTTYFEEVSTFREFKAYCKEEKLIDTDFESAKELIEKIKGHLVDLPLEFLKSEDLSPKLTDGMTGLMPMTLWT</sequence>
<dbReference type="CTD" id="8239724"/>
<dbReference type="Pfam" id="PF13091">
    <property type="entry name" value="PLDc_2"/>
    <property type="match status" value="1"/>
</dbReference>
<keyword evidence="13" id="KW-1185">Reference proteome</keyword>
<dbReference type="Gene3D" id="3.30.1520.10">
    <property type="entry name" value="Phox-like domain"/>
    <property type="match status" value="1"/>
</dbReference>
<dbReference type="InParanoid" id="E0W3X3"/>
<dbReference type="OrthoDB" id="14911at2759"/>
<gene>
    <name evidence="12" type="primary">8239724</name>
    <name evidence="11" type="ORF">Phum_PHUM612110</name>
</gene>
<proteinExistence type="inferred from homology"/>
<protein>
    <recommendedName>
        <fullName evidence="7">Phospholipase</fullName>
        <ecNumber evidence="7">3.1.4.4</ecNumber>
    </recommendedName>
</protein>
<dbReference type="PANTHER" id="PTHR18896:SF76">
    <property type="entry name" value="PHOSPHOLIPASE"/>
    <property type="match status" value="1"/>
</dbReference>
<dbReference type="CDD" id="cd09141">
    <property type="entry name" value="PLDc_vPLD1_2_yPLD_like_2"/>
    <property type="match status" value="1"/>
</dbReference>
<dbReference type="InterPro" id="IPR025202">
    <property type="entry name" value="PLD-like_dom"/>
</dbReference>
<dbReference type="Gene3D" id="3.30.870.10">
    <property type="entry name" value="Endonuclease Chain A"/>
    <property type="match status" value="3"/>
</dbReference>
<dbReference type="PROSITE" id="PS50035">
    <property type="entry name" value="PLD"/>
    <property type="match status" value="2"/>
</dbReference>
<dbReference type="AlphaFoldDB" id="E0W3X3"/>
<dbReference type="VEuPathDB" id="VectorBase:PHUM612110"/>
<dbReference type="HOGENOM" id="CLU_000690_2_0_1"/>
<evidence type="ECO:0000313" key="12">
    <source>
        <dbReference type="EnsemblMetazoa" id="PHUM612110-PA"/>
    </source>
</evidence>
<evidence type="ECO:0000313" key="11">
    <source>
        <dbReference type="EMBL" id="EEB20329.1"/>
    </source>
</evidence>
<feature type="region of interest" description="Disordered" evidence="8">
    <location>
        <begin position="128"/>
        <end position="149"/>
    </location>
</feature>
<dbReference type="EC" id="3.1.4.4" evidence="7"/>
<dbReference type="Pfam" id="PF00787">
    <property type="entry name" value="PX"/>
    <property type="match status" value="1"/>
</dbReference>
<evidence type="ECO:0000259" key="9">
    <source>
        <dbReference type="PROSITE" id="PS50035"/>
    </source>
</evidence>
<dbReference type="CDD" id="cd01254">
    <property type="entry name" value="PH_PLD"/>
    <property type="match status" value="1"/>
</dbReference>
<dbReference type="eggNOG" id="KOG1329">
    <property type="taxonomic scope" value="Eukaryota"/>
</dbReference>
<dbReference type="CDD" id="cd06895">
    <property type="entry name" value="PX_PLD"/>
    <property type="match status" value="1"/>
</dbReference>
<dbReference type="KEGG" id="phu:Phum_PHUM612110"/>
<evidence type="ECO:0000256" key="2">
    <source>
        <dbReference type="ARBA" id="ARBA00008664"/>
    </source>
</evidence>
<dbReference type="FunCoup" id="E0W3X3">
    <property type="interactions" value="1022"/>
</dbReference>
<evidence type="ECO:0000256" key="5">
    <source>
        <dbReference type="ARBA" id="ARBA00022963"/>
    </source>
</evidence>
<feature type="domain" description="PX" evidence="10">
    <location>
        <begin position="60"/>
        <end position="203"/>
    </location>
</feature>
<dbReference type="FunFam" id="3.30.870.10:FF:000011">
    <property type="entry name" value="Phospholipase"/>
    <property type="match status" value="1"/>
</dbReference>
<evidence type="ECO:0000256" key="8">
    <source>
        <dbReference type="SAM" id="MobiDB-lite"/>
    </source>
</evidence>
<dbReference type="Proteomes" id="UP000009046">
    <property type="component" value="Unassembled WGS sequence"/>
</dbReference>
<evidence type="ECO:0000256" key="1">
    <source>
        <dbReference type="ARBA" id="ARBA00000798"/>
    </source>
</evidence>
<dbReference type="EnsemblMetazoa" id="PHUM612110-RA">
    <property type="protein sequence ID" value="PHUM612110-PA"/>
    <property type="gene ID" value="PHUM612110"/>
</dbReference>
<name>E0W3X3_PEDHC</name>
<keyword evidence="6" id="KW-0443">Lipid metabolism</keyword>
<evidence type="ECO:0000256" key="6">
    <source>
        <dbReference type="ARBA" id="ARBA00023098"/>
    </source>
</evidence>
<dbReference type="SUPFAM" id="SSF56024">
    <property type="entry name" value="Phospholipase D/nuclease"/>
    <property type="match status" value="2"/>
</dbReference>
<dbReference type="PROSITE" id="PS50195">
    <property type="entry name" value="PX"/>
    <property type="match status" value="1"/>
</dbReference>
<dbReference type="GO" id="GO:0006654">
    <property type="term" value="P:phosphatidic acid biosynthetic process"/>
    <property type="evidence" value="ECO:0007669"/>
    <property type="project" value="InterPro"/>
</dbReference>
<reference evidence="12" key="3">
    <citation type="submission" date="2020-05" db="UniProtKB">
        <authorList>
            <consortium name="EnsemblMetazoa"/>
        </authorList>
    </citation>
    <scope>IDENTIFICATION</scope>
    <source>
        <strain evidence="12">USDA</strain>
    </source>
</reference>
<dbReference type="InterPro" id="IPR016555">
    <property type="entry name" value="PLipase_D_euk"/>
</dbReference>
<feature type="compositionally biased region" description="Basic and acidic residues" evidence="8">
    <location>
        <begin position="128"/>
        <end position="146"/>
    </location>
</feature>
<keyword evidence="11" id="KW-0560">Oxidoreductase</keyword>
<dbReference type="GO" id="GO:0060627">
    <property type="term" value="P:regulation of vesicle-mediated transport"/>
    <property type="evidence" value="ECO:0007669"/>
    <property type="project" value="TreeGrafter"/>
</dbReference>
<evidence type="ECO:0000256" key="4">
    <source>
        <dbReference type="ARBA" id="ARBA00022801"/>
    </source>
</evidence>
<dbReference type="GO" id="GO:0004630">
    <property type="term" value="F:phospholipase D activity"/>
    <property type="evidence" value="ECO:0007669"/>
    <property type="project" value="UniProtKB-UniRule"/>
</dbReference>
<dbReference type="InterPro" id="IPR015679">
    <property type="entry name" value="PLipase_D_fam"/>
</dbReference>
<feature type="domain" description="PLD phosphodiesterase" evidence="9">
    <location>
        <begin position="923"/>
        <end position="950"/>
    </location>
</feature>
<reference evidence="11" key="2">
    <citation type="submission" date="2007-04" db="EMBL/GenBank/DDBJ databases">
        <title>The genome of the human body louse.</title>
        <authorList>
            <consortium name="The Human Body Louse Genome Consortium"/>
            <person name="Kirkness E."/>
            <person name="Walenz B."/>
            <person name="Hass B."/>
            <person name="Bruggner R."/>
            <person name="Strausberg R."/>
        </authorList>
    </citation>
    <scope>NUCLEOTIDE SEQUENCE</scope>
    <source>
        <strain evidence="11">USDA</strain>
    </source>
</reference>
<dbReference type="GO" id="GO:0016491">
    <property type="term" value="F:oxidoreductase activity"/>
    <property type="evidence" value="ECO:0007669"/>
    <property type="project" value="UniProtKB-KW"/>
</dbReference>
<dbReference type="SMART" id="SM00312">
    <property type="entry name" value="PX"/>
    <property type="match status" value="1"/>
</dbReference>
<dbReference type="PANTHER" id="PTHR18896">
    <property type="entry name" value="PHOSPHOLIPASE D"/>
    <property type="match status" value="1"/>
</dbReference>
<evidence type="ECO:0000259" key="10">
    <source>
        <dbReference type="PROSITE" id="PS50195"/>
    </source>
</evidence>
<dbReference type="CDD" id="cd09138">
    <property type="entry name" value="PLDc_vPLD1_2_yPLD_like_1"/>
    <property type="match status" value="1"/>
</dbReference>
<dbReference type="InterPro" id="IPR001736">
    <property type="entry name" value="PLipase_D/transphosphatidylase"/>
</dbReference>
<evidence type="ECO:0000256" key="7">
    <source>
        <dbReference type="PIRNR" id="PIRNR009376"/>
    </source>
</evidence>
<dbReference type="InterPro" id="IPR001683">
    <property type="entry name" value="PX_dom"/>
</dbReference>
<dbReference type="OMA" id="EWRLDQI"/>
<reference evidence="11" key="1">
    <citation type="submission" date="2007-04" db="EMBL/GenBank/DDBJ databases">
        <title>Annotation of Pediculus humanus corporis strain USDA.</title>
        <authorList>
            <person name="Kirkness E."/>
            <person name="Hannick L."/>
            <person name="Hass B."/>
            <person name="Bruggner R."/>
            <person name="Lawson D."/>
            <person name="Bidwell S."/>
            <person name="Joardar V."/>
            <person name="Caler E."/>
            <person name="Walenz B."/>
            <person name="Inman J."/>
            <person name="Schobel S."/>
            <person name="Galinsky K."/>
            <person name="Amedeo P."/>
            <person name="Strausberg R."/>
        </authorList>
    </citation>
    <scope>NUCLEOTIDE SEQUENCE</scope>
    <source>
        <strain evidence="11">USDA</strain>
    </source>
</reference>